<reference evidence="2 3" key="1">
    <citation type="submission" date="2018-11" db="EMBL/GenBank/DDBJ databases">
        <authorList>
            <consortium name="Pathogen Informatics"/>
        </authorList>
    </citation>
    <scope>NUCLEOTIDE SEQUENCE [LARGE SCALE GENOMIC DNA]</scope>
</reference>
<evidence type="ECO:0000256" key="1">
    <source>
        <dbReference type="SAM" id="MobiDB-lite"/>
    </source>
</evidence>
<dbReference type="EMBL" id="UYYB01118515">
    <property type="protein sequence ID" value="VDM82622.1"/>
    <property type="molecule type" value="Genomic_DNA"/>
</dbReference>
<name>A0A3P7LU48_STRVU</name>
<protein>
    <submittedName>
        <fullName evidence="2">Uncharacterized protein</fullName>
    </submittedName>
</protein>
<gene>
    <name evidence="2" type="ORF">SVUK_LOCUS17620</name>
</gene>
<dbReference type="Proteomes" id="UP000270094">
    <property type="component" value="Unassembled WGS sequence"/>
</dbReference>
<sequence length="183" mass="20947">MSYNNGRRTYDRRMLLNEQIGRLRANQAFLEEQRQREAEDAPTEFNYDGNTPDELNETPEEYSGGYETSESVENDDADMSRAPTRSRLLYAPNRRPQLAVASPPVHSTIASTSRLFYDEEMAIENEREVRPGNVSVRPEFNFEEASSEPVRAPASLYECITNGVLDMNKASRLILRQKRDGSF</sequence>
<proteinExistence type="predicted"/>
<feature type="non-terminal residue" evidence="2">
    <location>
        <position position="183"/>
    </location>
</feature>
<evidence type="ECO:0000313" key="2">
    <source>
        <dbReference type="EMBL" id="VDM82622.1"/>
    </source>
</evidence>
<keyword evidence="3" id="KW-1185">Reference proteome</keyword>
<feature type="region of interest" description="Disordered" evidence="1">
    <location>
        <begin position="27"/>
        <end position="81"/>
    </location>
</feature>
<organism evidence="2 3">
    <name type="scientific">Strongylus vulgaris</name>
    <name type="common">Blood worm</name>
    <dbReference type="NCBI Taxonomy" id="40348"/>
    <lineage>
        <taxon>Eukaryota</taxon>
        <taxon>Metazoa</taxon>
        <taxon>Ecdysozoa</taxon>
        <taxon>Nematoda</taxon>
        <taxon>Chromadorea</taxon>
        <taxon>Rhabditida</taxon>
        <taxon>Rhabditina</taxon>
        <taxon>Rhabditomorpha</taxon>
        <taxon>Strongyloidea</taxon>
        <taxon>Strongylidae</taxon>
        <taxon>Strongylus</taxon>
    </lineage>
</organism>
<evidence type="ECO:0000313" key="3">
    <source>
        <dbReference type="Proteomes" id="UP000270094"/>
    </source>
</evidence>
<dbReference type="AlphaFoldDB" id="A0A3P7LU48"/>
<accession>A0A3P7LU48</accession>